<proteinExistence type="predicted"/>
<dbReference type="Proteomes" id="UP001302367">
    <property type="component" value="Chromosome 5"/>
</dbReference>
<organism evidence="2 4">
    <name type="scientific">Cercospora beticola</name>
    <name type="common">Sugarbeet leaf spot fungus</name>
    <dbReference type="NCBI Taxonomy" id="122368"/>
    <lineage>
        <taxon>Eukaryota</taxon>
        <taxon>Fungi</taxon>
        <taxon>Dikarya</taxon>
        <taxon>Ascomycota</taxon>
        <taxon>Pezizomycotina</taxon>
        <taxon>Dothideomycetes</taxon>
        <taxon>Dothideomycetidae</taxon>
        <taxon>Mycosphaerellales</taxon>
        <taxon>Mycosphaerellaceae</taxon>
        <taxon>Cercospora</taxon>
    </lineage>
</organism>
<evidence type="ECO:0000313" key="5">
    <source>
        <dbReference type="Proteomes" id="UP001302367"/>
    </source>
</evidence>
<name>A0A2G5H8P7_CERBT</name>
<keyword evidence="5" id="KW-1185">Reference proteome</keyword>
<evidence type="ECO:0000313" key="3">
    <source>
        <dbReference type="EMBL" id="WPB03636.1"/>
    </source>
</evidence>
<dbReference type="AlphaFoldDB" id="A0A2G5H8P7"/>
<dbReference type="PANTHER" id="PTHR40788:SF2">
    <property type="entry name" value="CLR5 DOMAIN-CONTAINING PROTEIN"/>
    <property type="match status" value="1"/>
</dbReference>
<accession>A0A2G5H8P7</accession>
<dbReference type="EMBL" id="CP134188">
    <property type="protein sequence ID" value="WPB03636.1"/>
    <property type="molecule type" value="Genomic_DNA"/>
</dbReference>
<evidence type="ECO:0000313" key="2">
    <source>
        <dbReference type="EMBL" id="PIA88908.1"/>
    </source>
</evidence>
<feature type="region of interest" description="Disordered" evidence="1">
    <location>
        <begin position="1"/>
        <end position="39"/>
    </location>
</feature>
<reference evidence="3 5" key="2">
    <citation type="submission" date="2023-09" db="EMBL/GenBank/DDBJ databases">
        <title>Complete-Gapless Cercospora beticola genome.</title>
        <authorList>
            <person name="Wyatt N.A."/>
            <person name="Spanner R.E."/>
            <person name="Bolton M.D."/>
        </authorList>
    </citation>
    <scope>NUCLEOTIDE SEQUENCE [LARGE SCALE GENOMIC DNA]</scope>
    <source>
        <strain evidence="3">Cb09-40</strain>
    </source>
</reference>
<evidence type="ECO:0000256" key="1">
    <source>
        <dbReference type="SAM" id="MobiDB-lite"/>
    </source>
</evidence>
<dbReference type="PANTHER" id="PTHR40788">
    <property type="entry name" value="CLR5 DOMAIN-CONTAINING PROTEIN-RELATED"/>
    <property type="match status" value="1"/>
</dbReference>
<gene>
    <name evidence="2" type="ORF">CB0940_07670</name>
    <name evidence="3" type="ORF">RHO25_008277</name>
</gene>
<evidence type="ECO:0000313" key="4">
    <source>
        <dbReference type="Proteomes" id="UP000230605"/>
    </source>
</evidence>
<reference evidence="2 4" key="1">
    <citation type="submission" date="2015-10" db="EMBL/GenBank/DDBJ databases">
        <title>The cercosporin biosynthetic gene cluster was horizontally transferred to several fungal lineages and shown to be expanded in Cercospora beticola based on microsynteny with recipient genomes.</title>
        <authorList>
            <person name="De Jonge R."/>
            <person name="Ebert M.K."/>
            <person name="Suttle J.C."/>
            <person name="Jurick Ii W.M."/>
            <person name="Secor G.A."/>
            <person name="Thomma B.P."/>
            <person name="Van De Peer Y."/>
            <person name="Bolton M.D."/>
        </authorList>
    </citation>
    <scope>NUCLEOTIDE SEQUENCE [LARGE SCALE GENOMIC DNA]</scope>
    <source>
        <strain evidence="2 4">09-40</strain>
    </source>
</reference>
<sequence>MADSDSDTDPGRFLREMGYGKPGGPQMPEMPKAQDVRKQRDTRVASIFRNFRLLKKILERHEATIQKRWLKKTREQKRKIILAAWGGTMPVTHRPDFAVFRKMTERGVGAQYRSELMWPFINQEDLTKPKTLLLFLNARGRNDPCDFAAAEYESMHIGIVTESITPAFLNLHVMLFNGKRTEAEYGRLLHWNDHPDAGQWCCTRKHMQPGEGLLILESQDRTMDFLVKCARNILHDISEESLLDYPAQPAPPPITDQESGLASLALMKAEAPYRIPAHLSWDRMVSLLGAKRAAAEDHLWSLREDPLYFSNTLREMREHRQELIKDTRGKEHPYLRFGREDILWGWITHREVSSAFMKLEW</sequence>
<dbReference type="EMBL" id="LKMD01000108">
    <property type="protein sequence ID" value="PIA88908.1"/>
    <property type="molecule type" value="Genomic_DNA"/>
</dbReference>
<protein>
    <submittedName>
        <fullName evidence="2">Uncharacterized protein</fullName>
    </submittedName>
</protein>
<dbReference type="OrthoDB" id="2922289at2759"/>
<dbReference type="Proteomes" id="UP000230605">
    <property type="component" value="Chromosome 5"/>
</dbReference>